<keyword evidence="3" id="KW-1185">Reference proteome</keyword>
<organism evidence="2 3">
    <name type="scientific">Rheinheimera baltica</name>
    <dbReference type="NCBI Taxonomy" id="67576"/>
    <lineage>
        <taxon>Bacteria</taxon>
        <taxon>Pseudomonadati</taxon>
        <taxon>Pseudomonadota</taxon>
        <taxon>Gammaproteobacteria</taxon>
        <taxon>Chromatiales</taxon>
        <taxon>Chromatiaceae</taxon>
        <taxon>Rheinheimera</taxon>
    </lineage>
</organism>
<protein>
    <submittedName>
        <fullName evidence="2">Uncharacterized protein</fullName>
    </submittedName>
</protein>
<gene>
    <name evidence="2" type="ORF">ORJ04_21655</name>
</gene>
<feature type="transmembrane region" description="Helical" evidence="1">
    <location>
        <begin position="6"/>
        <end position="28"/>
    </location>
</feature>
<proteinExistence type="predicted"/>
<dbReference type="Proteomes" id="UP001231109">
    <property type="component" value="Unassembled WGS sequence"/>
</dbReference>
<feature type="transmembrane region" description="Helical" evidence="1">
    <location>
        <begin position="109"/>
        <end position="128"/>
    </location>
</feature>
<evidence type="ECO:0000313" key="3">
    <source>
        <dbReference type="Proteomes" id="UP001231109"/>
    </source>
</evidence>
<dbReference type="RefSeq" id="WP_305977674.1">
    <property type="nucleotide sequence ID" value="NZ_JAPJDZ010000197.1"/>
</dbReference>
<comment type="caution">
    <text evidence="2">The sequence shown here is derived from an EMBL/GenBank/DDBJ whole genome shotgun (WGS) entry which is preliminary data.</text>
</comment>
<feature type="transmembrane region" description="Helical" evidence="1">
    <location>
        <begin position="72"/>
        <end position="89"/>
    </location>
</feature>
<evidence type="ECO:0000313" key="2">
    <source>
        <dbReference type="EMBL" id="MDP5138557.1"/>
    </source>
</evidence>
<keyword evidence="1" id="KW-0472">Membrane</keyword>
<keyword evidence="1" id="KW-1133">Transmembrane helix</keyword>
<evidence type="ECO:0000256" key="1">
    <source>
        <dbReference type="SAM" id="Phobius"/>
    </source>
</evidence>
<reference evidence="2 3" key="1">
    <citation type="submission" date="2022-11" db="EMBL/GenBank/DDBJ databases">
        <title>Viruses from the air-sea interface of a natural surface slick.</title>
        <authorList>
            <person name="Rahlff J."/>
            <person name="Holmfeldt K."/>
        </authorList>
    </citation>
    <scope>NUCLEOTIDE SEQUENCE [LARGE SCALE GENOMIC DNA]</scope>
    <source>
        <strain evidence="2 3">SMS4</strain>
    </source>
</reference>
<keyword evidence="1" id="KW-0812">Transmembrane</keyword>
<sequence length="129" mass="14614">MITLFALTIVVMAAFFLLSLATASLFWQRQAAQFLNGFAGSARAHYTEIILRLIIGAALVIAAPEMRFSNQFMLFGWLIVATSFVLLLIPWRWHQRFAQTVLPPLTKRVWLFALLSLPLSVVLLYAVLF</sequence>
<dbReference type="EMBL" id="JAPJDZ010000197">
    <property type="protein sequence ID" value="MDP5138557.1"/>
    <property type="molecule type" value="Genomic_DNA"/>
</dbReference>
<name>A0ABT9I5A0_9GAMM</name>
<accession>A0ABT9I5A0</accession>